<dbReference type="Proteomes" id="UP001432322">
    <property type="component" value="Unassembled WGS sequence"/>
</dbReference>
<name>A0AAV5W7M4_9BILA</name>
<feature type="domain" description="Glutaredoxin" evidence="2">
    <location>
        <begin position="130"/>
        <end position="195"/>
    </location>
</feature>
<feature type="non-terminal residue" evidence="3">
    <location>
        <position position="225"/>
    </location>
</feature>
<dbReference type="InterPro" id="IPR036249">
    <property type="entry name" value="Thioredoxin-like_sf"/>
</dbReference>
<evidence type="ECO:0000313" key="5">
    <source>
        <dbReference type="Proteomes" id="UP001432322"/>
    </source>
</evidence>
<reference evidence="3" key="1">
    <citation type="submission" date="2023-10" db="EMBL/GenBank/DDBJ databases">
        <title>Genome assembly of Pristionchus species.</title>
        <authorList>
            <person name="Yoshida K."/>
            <person name="Sommer R.J."/>
        </authorList>
    </citation>
    <scope>NUCLEOTIDE SEQUENCE</scope>
    <source>
        <strain evidence="3">RS5133</strain>
    </source>
</reference>
<evidence type="ECO:0000313" key="4">
    <source>
        <dbReference type="EMBL" id="GMT37598.1"/>
    </source>
</evidence>
<protein>
    <recommendedName>
        <fullName evidence="2">Glutaredoxin domain-containing protein</fullName>
    </recommendedName>
</protein>
<dbReference type="InterPro" id="IPR014025">
    <property type="entry name" value="Glutaredoxin_subgr"/>
</dbReference>
<proteinExistence type="predicted"/>
<gene>
    <name evidence="3" type="ORF">PFISCL1PPCAC_18093</name>
    <name evidence="4" type="ORF">PFISCL1PPCAC_28895</name>
</gene>
<comment type="caution">
    <text evidence="3">The sequence shown here is derived from an EMBL/GenBank/DDBJ whole genome shotgun (WGS) entry which is preliminary data.</text>
</comment>
<dbReference type="PROSITE" id="PS51354">
    <property type="entry name" value="GLUTAREDOXIN_2"/>
    <property type="match status" value="1"/>
</dbReference>
<feature type="region of interest" description="Disordered" evidence="1">
    <location>
        <begin position="1"/>
        <end position="38"/>
    </location>
</feature>
<dbReference type="Gene3D" id="3.40.30.10">
    <property type="entry name" value="Glutaredoxin"/>
    <property type="match status" value="1"/>
</dbReference>
<evidence type="ECO:0000256" key="1">
    <source>
        <dbReference type="SAM" id="MobiDB-lite"/>
    </source>
</evidence>
<dbReference type="EMBL" id="BTSY01000005">
    <property type="protein sequence ID" value="GMT26796.1"/>
    <property type="molecule type" value="Genomic_DNA"/>
</dbReference>
<accession>A0AAV5W7M4</accession>
<sequence length="225" mass="25264">MPVQNYPNVPYPDLQGVSHFPGYPERQAPYDGRGSYRNRPVRVVAGGYGGRYVEPNRYWGGGGGYGGQQSGYGRPPPPDYGSGQAPPPSYRSFPSPPPQQGGRGGWRTIPSPYGYSYAGYIERQSRMYPIMIYTLERCPACHSAKQLLAINYTDVASHFLELAGEEEWQRQLHIDLQNLTGAGRFPYIFVCGEFIGGSMDLHELHQRGRLRHMLQQCRDRPYTAA</sequence>
<dbReference type="InterPro" id="IPR002109">
    <property type="entry name" value="Glutaredoxin"/>
</dbReference>
<dbReference type="Pfam" id="PF00462">
    <property type="entry name" value="Glutaredoxin"/>
    <property type="match status" value="1"/>
</dbReference>
<evidence type="ECO:0000313" key="3">
    <source>
        <dbReference type="EMBL" id="GMT26796.1"/>
    </source>
</evidence>
<dbReference type="PRINTS" id="PR00160">
    <property type="entry name" value="GLUTAREDOXIN"/>
</dbReference>
<organism evidence="3 5">
    <name type="scientific">Pristionchus fissidentatus</name>
    <dbReference type="NCBI Taxonomy" id="1538716"/>
    <lineage>
        <taxon>Eukaryota</taxon>
        <taxon>Metazoa</taxon>
        <taxon>Ecdysozoa</taxon>
        <taxon>Nematoda</taxon>
        <taxon>Chromadorea</taxon>
        <taxon>Rhabditida</taxon>
        <taxon>Rhabditina</taxon>
        <taxon>Diplogasteromorpha</taxon>
        <taxon>Diplogasteroidea</taxon>
        <taxon>Neodiplogasteridae</taxon>
        <taxon>Pristionchus</taxon>
    </lineage>
</organism>
<evidence type="ECO:0000259" key="2">
    <source>
        <dbReference type="Pfam" id="PF00462"/>
    </source>
</evidence>
<dbReference type="AlphaFoldDB" id="A0AAV5W7M4"/>
<keyword evidence="5" id="KW-1185">Reference proteome</keyword>
<feature type="region of interest" description="Disordered" evidence="1">
    <location>
        <begin position="64"/>
        <end position="107"/>
    </location>
</feature>
<dbReference type="GO" id="GO:0005739">
    <property type="term" value="C:mitochondrion"/>
    <property type="evidence" value="ECO:0007669"/>
    <property type="project" value="TreeGrafter"/>
</dbReference>
<dbReference type="GO" id="GO:0015035">
    <property type="term" value="F:protein-disulfide reductase activity"/>
    <property type="evidence" value="ECO:0007669"/>
    <property type="project" value="TreeGrafter"/>
</dbReference>
<feature type="compositionally biased region" description="Pro residues" evidence="1">
    <location>
        <begin position="74"/>
        <end position="99"/>
    </location>
</feature>
<dbReference type="SUPFAM" id="SSF52833">
    <property type="entry name" value="Thioredoxin-like"/>
    <property type="match status" value="1"/>
</dbReference>
<dbReference type="EMBL" id="BTSY01000186">
    <property type="protein sequence ID" value="GMT37598.1"/>
    <property type="molecule type" value="Genomic_DNA"/>
</dbReference>
<dbReference type="PANTHER" id="PTHR46679:SF4">
    <property type="entry name" value="GLUTAREDOXIN DOMAIN-CONTAINING PROTEIN"/>
    <property type="match status" value="1"/>
</dbReference>
<dbReference type="PANTHER" id="PTHR46679">
    <property type="match status" value="1"/>
</dbReference>